<organism evidence="3 4">
    <name type="scientific">Polaribacter filamentus</name>
    <dbReference type="NCBI Taxonomy" id="53483"/>
    <lineage>
        <taxon>Bacteria</taxon>
        <taxon>Pseudomonadati</taxon>
        <taxon>Bacteroidota</taxon>
        <taxon>Flavobacteriia</taxon>
        <taxon>Flavobacteriales</taxon>
        <taxon>Flavobacteriaceae</taxon>
    </lineage>
</organism>
<gene>
    <name evidence="3" type="ORF">BST83_10495</name>
</gene>
<dbReference type="AlphaFoldDB" id="A0A2S7KY22"/>
<evidence type="ECO:0000313" key="4">
    <source>
        <dbReference type="Proteomes" id="UP000239522"/>
    </source>
</evidence>
<feature type="domain" description="Protein kinase" evidence="2">
    <location>
        <begin position="29"/>
        <end position="348"/>
    </location>
</feature>
<dbReference type="Gene3D" id="1.10.510.10">
    <property type="entry name" value="Transferase(Phosphotransferase) domain 1"/>
    <property type="match status" value="1"/>
</dbReference>
<feature type="binding site" evidence="1">
    <location>
        <position position="60"/>
    </location>
    <ligand>
        <name>ATP</name>
        <dbReference type="ChEBI" id="CHEBI:30616"/>
    </ligand>
</feature>
<protein>
    <recommendedName>
        <fullName evidence="2">Protein kinase domain-containing protein</fullName>
    </recommendedName>
</protein>
<evidence type="ECO:0000256" key="1">
    <source>
        <dbReference type="PROSITE-ProRule" id="PRU10141"/>
    </source>
</evidence>
<dbReference type="Proteomes" id="UP000239522">
    <property type="component" value="Unassembled WGS sequence"/>
</dbReference>
<sequence length="686" mass="79692">MIKTLSNITNISVIDQNVKDDILSFTKIEFDDNELGSGGFGSVHSVQSIDAKPKNDFVLKIFTEEEHKEHAFETIERLHQKIKKHQQKTKTPIYHDFPELLGLPFIAFKGYNDTTEKHCVAFLMYNLEKLDYEDYGSDASQLEDYKKLNLNDKLYLAYQLSKTIDFLHQINFIHADLSENSLWFNSKRKQLAIIDFDSGYHFDSQDKPTTIGKIGHWIGSKYRNIIGQKKDSSNLTTLDRLYEEYWVLANANFEIIFGVMPFFFLSDTDDNTKKTYLKKHVWPNIEYSSELFNKANTNQHQGILDILKQLEEAGFSELIEAFKIVFNSGYTAENKRLTSKEWRDLLFVFNESLENKPLIKWFKSSENSIKQKNEKVSFSFDAEKYNRIYVDNVLVPFNKNKITLSFQDHKQVTLKVVNDFEIVEDFIEIKADKIAPIISKFKATKLLRDSLDPVELSWSVENAKTITISNTDKLSFKDDSVKVKPKVETSYVLTAIGFFDEEITSEITIDVIKPIIESFTWEINLDIAINNIDLNWQTNYTESVEILPNVKEKNPIGTAHVIINKETIFKLIAKGLFSNIEKEITAEPFPVPVVKQIFAEAPKIEITTNINLKEVNFPKELLTVNNIQFSNEVHFNNFEIDSTELKNTLEFPLFEYENVLEKKIYRKKITVTDIYKRVIKKLIKIT</sequence>
<dbReference type="GO" id="GO:0005524">
    <property type="term" value="F:ATP binding"/>
    <property type="evidence" value="ECO:0007669"/>
    <property type="project" value="UniProtKB-UniRule"/>
</dbReference>
<dbReference type="PROSITE" id="PS50011">
    <property type="entry name" value="PROTEIN_KINASE_DOM"/>
    <property type="match status" value="1"/>
</dbReference>
<comment type="caution">
    <text evidence="3">The sequence shown here is derived from an EMBL/GenBank/DDBJ whole genome shotgun (WGS) entry which is preliminary data.</text>
</comment>
<dbReference type="OrthoDB" id="1395036at2"/>
<dbReference type="Pfam" id="PF07714">
    <property type="entry name" value="PK_Tyr_Ser-Thr"/>
    <property type="match status" value="1"/>
</dbReference>
<dbReference type="SUPFAM" id="SSF56112">
    <property type="entry name" value="Protein kinase-like (PK-like)"/>
    <property type="match status" value="1"/>
</dbReference>
<evidence type="ECO:0000313" key="3">
    <source>
        <dbReference type="EMBL" id="PQB07537.1"/>
    </source>
</evidence>
<dbReference type="InterPro" id="IPR000719">
    <property type="entry name" value="Prot_kinase_dom"/>
</dbReference>
<reference evidence="3 4" key="1">
    <citation type="submission" date="2016-11" db="EMBL/GenBank/DDBJ databases">
        <title>Trade-off between light-utilization and light-protection in marine flavobacteria.</title>
        <authorList>
            <person name="Kumagai Y."/>
        </authorList>
    </citation>
    <scope>NUCLEOTIDE SEQUENCE [LARGE SCALE GENOMIC DNA]</scope>
    <source>
        <strain evidence="3 4">ATCC 700397</strain>
    </source>
</reference>
<dbReference type="EMBL" id="MQUA01000013">
    <property type="protein sequence ID" value="PQB07537.1"/>
    <property type="molecule type" value="Genomic_DNA"/>
</dbReference>
<dbReference type="GO" id="GO:0004672">
    <property type="term" value="F:protein kinase activity"/>
    <property type="evidence" value="ECO:0007669"/>
    <property type="project" value="InterPro"/>
</dbReference>
<dbReference type="InterPro" id="IPR017441">
    <property type="entry name" value="Protein_kinase_ATP_BS"/>
</dbReference>
<accession>A0A2S7KY22</accession>
<name>A0A2S7KY22_9FLAO</name>
<keyword evidence="1" id="KW-0067">ATP-binding</keyword>
<proteinExistence type="predicted"/>
<dbReference type="InterPro" id="IPR011009">
    <property type="entry name" value="Kinase-like_dom_sf"/>
</dbReference>
<dbReference type="RefSeq" id="WP_104809748.1">
    <property type="nucleotide sequence ID" value="NZ_MQUA01000013.1"/>
</dbReference>
<dbReference type="InterPro" id="IPR001245">
    <property type="entry name" value="Ser-Thr/Tyr_kinase_cat_dom"/>
</dbReference>
<keyword evidence="4" id="KW-1185">Reference proteome</keyword>
<dbReference type="SMART" id="SM00220">
    <property type="entry name" value="S_TKc"/>
    <property type="match status" value="1"/>
</dbReference>
<keyword evidence="1" id="KW-0547">Nucleotide-binding</keyword>
<dbReference type="PROSITE" id="PS00107">
    <property type="entry name" value="PROTEIN_KINASE_ATP"/>
    <property type="match status" value="1"/>
</dbReference>
<evidence type="ECO:0000259" key="2">
    <source>
        <dbReference type="PROSITE" id="PS50011"/>
    </source>
</evidence>